<feature type="transmembrane region" description="Helical" evidence="4">
    <location>
        <begin position="243"/>
        <end position="262"/>
    </location>
</feature>
<keyword evidence="1 4" id="KW-0812">Transmembrane</keyword>
<name>A0A5N4WE64_9GAMM</name>
<proteinExistence type="predicted"/>
<dbReference type="Proteomes" id="UP000325788">
    <property type="component" value="Unassembled WGS sequence"/>
</dbReference>
<feature type="transmembrane region" description="Helical" evidence="4">
    <location>
        <begin position="274"/>
        <end position="295"/>
    </location>
</feature>
<feature type="transmembrane region" description="Helical" evidence="4">
    <location>
        <begin position="339"/>
        <end position="359"/>
    </location>
</feature>
<reference evidence="6 7" key="1">
    <citation type="submission" date="2019-09" db="EMBL/GenBank/DDBJ databases">
        <title>Draft genome sequence of Acinetobacter tandoii W4-4-4 isolated from environmental water sample.</title>
        <authorList>
            <person name="Wee S.K."/>
            <person name="Yan B."/>
            <person name="Mustaffa S.B."/>
            <person name="Yap E.P.H."/>
        </authorList>
    </citation>
    <scope>NUCLEOTIDE SEQUENCE [LARGE SCALE GENOMIC DNA]</scope>
    <source>
        <strain evidence="6 7">W4-4-4</strain>
    </source>
</reference>
<keyword evidence="2 4" id="KW-1133">Transmembrane helix</keyword>
<gene>
    <name evidence="6" type="ORF">F4W09_10895</name>
</gene>
<feature type="transmembrane region" description="Helical" evidence="4">
    <location>
        <begin position="104"/>
        <end position="124"/>
    </location>
</feature>
<dbReference type="RefSeq" id="WP_151504821.1">
    <property type="nucleotide sequence ID" value="NZ_VXLD01000006.1"/>
</dbReference>
<feature type="transmembrane region" description="Helical" evidence="4">
    <location>
        <begin position="136"/>
        <end position="158"/>
    </location>
</feature>
<protein>
    <submittedName>
        <fullName evidence="6">MFS transporter</fullName>
    </submittedName>
</protein>
<sequence>MTSPRDISQDKPLLWLMAVACGLCAGANYYCQPLIHSIQQYFNVPESQVALTVTFAQVSYALGLLLIVPIGDMVNKTKFIPLLMFFAAIGLFICAFAINLPMLWLGTSIVGLFSVAAQVLIPLATMAVKPEKTGEVIGFLMSGLLVGLLLSTSLAGLVSNLFHWKLIYALSGIFTLILAFLLKSRLPYVMSFKMSYPQVFKSMGLLLKQERRLILRSLIGGFVFAAMSILFSTIALLLTSKTYQLPDVLVGVIPLIGVFGALSTQYVGKLADQGYTTVLTWSGCAIMAVSWYFLYVGGHSLVSYILGYGLINLGLAVVHSSNQNIIFRIRPDAKSRINSIYMTMYFIGGACGSALGVYAWHHGGWSMSCLVGILLVIAAAIFALIDLLSYNKPLSPHETFQP</sequence>
<feature type="transmembrane region" description="Helical" evidence="4">
    <location>
        <begin position="213"/>
        <end position="237"/>
    </location>
</feature>
<accession>A0A5N4WE64</accession>
<evidence type="ECO:0000256" key="4">
    <source>
        <dbReference type="SAM" id="Phobius"/>
    </source>
</evidence>
<feature type="transmembrane region" description="Helical" evidence="4">
    <location>
        <begin position="164"/>
        <end position="182"/>
    </location>
</feature>
<dbReference type="AlphaFoldDB" id="A0A5N4WE64"/>
<dbReference type="EMBL" id="VXLD01000006">
    <property type="protein sequence ID" value="KAB1854590.1"/>
    <property type="molecule type" value="Genomic_DNA"/>
</dbReference>
<evidence type="ECO:0000313" key="7">
    <source>
        <dbReference type="Proteomes" id="UP000325788"/>
    </source>
</evidence>
<feature type="transmembrane region" description="Helical" evidence="4">
    <location>
        <begin position="80"/>
        <end position="98"/>
    </location>
</feature>
<comment type="caution">
    <text evidence="6">The sequence shown here is derived from an EMBL/GenBank/DDBJ whole genome shotgun (WGS) entry which is preliminary data.</text>
</comment>
<evidence type="ECO:0000313" key="6">
    <source>
        <dbReference type="EMBL" id="KAB1854590.1"/>
    </source>
</evidence>
<keyword evidence="3 4" id="KW-0472">Membrane</keyword>
<feature type="transmembrane region" description="Helical" evidence="4">
    <location>
        <begin position="301"/>
        <end position="318"/>
    </location>
</feature>
<dbReference type="PROSITE" id="PS50850">
    <property type="entry name" value="MFS"/>
    <property type="match status" value="1"/>
</dbReference>
<dbReference type="InterPro" id="IPR011701">
    <property type="entry name" value="MFS"/>
</dbReference>
<dbReference type="InterPro" id="IPR036259">
    <property type="entry name" value="MFS_trans_sf"/>
</dbReference>
<evidence type="ECO:0000256" key="3">
    <source>
        <dbReference type="ARBA" id="ARBA00023136"/>
    </source>
</evidence>
<dbReference type="GO" id="GO:0022857">
    <property type="term" value="F:transmembrane transporter activity"/>
    <property type="evidence" value="ECO:0007669"/>
    <property type="project" value="InterPro"/>
</dbReference>
<dbReference type="CDD" id="cd17324">
    <property type="entry name" value="MFS_NepI_like"/>
    <property type="match status" value="1"/>
</dbReference>
<feature type="transmembrane region" description="Helical" evidence="4">
    <location>
        <begin position="12"/>
        <end position="30"/>
    </location>
</feature>
<evidence type="ECO:0000259" key="5">
    <source>
        <dbReference type="PROSITE" id="PS50850"/>
    </source>
</evidence>
<dbReference type="SUPFAM" id="SSF103473">
    <property type="entry name" value="MFS general substrate transporter"/>
    <property type="match status" value="1"/>
</dbReference>
<feature type="transmembrane region" description="Helical" evidence="4">
    <location>
        <begin position="50"/>
        <end position="68"/>
    </location>
</feature>
<dbReference type="InterPro" id="IPR020846">
    <property type="entry name" value="MFS_dom"/>
</dbReference>
<organism evidence="6 7">
    <name type="scientific">Acinetobacter tandoii</name>
    <dbReference type="NCBI Taxonomy" id="202954"/>
    <lineage>
        <taxon>Bacteria</taxon>
        <taxon>Pseudomonadati</taxon>
        <taxon>Pseudomonadota</taxon>
        <taxon>Gammaproteobacteria</taxon>
        <taxon>Moraxellales</taxon>
        <taxon>Moraxellaceae</taxon>
        <taxon>Acinetobacter</taxon>
    </lineage>
</organism>
<dbReference type="Pfam" id="PF07690">
    <property type="entry name" value="MFS_1"/>
    <property type="match status" value="1"/>
</dbReference>
<evidence type="ECO:0000256" key="1">
    <source>
        <dbReference type="ARBA" id="ARBA00022692"/>
    </source>
</evidence>
<dbReference type="Gene3D" id="1.20.1250.20">
    <property type="entry name" value="MFS general substrate transporter like domains"/>
    <property type="match status" value="1"/>
</dbReference>
<feature type="domain" description="Major facilitator superfamily (MFS) profile" evidence="5">
    <location>
        <begin position="1"/>
        <end position="394"/>
    </location>
</feature>
<feature type="transmembrane region" description="Helical" evidence="4">
    <location>
        <begin position="365"/>
        <end position="385"/>
    </location>
</feature>
<evidence type="ECO:0000256" key="2">
    <source>
        <dbReference type="ARBA" id="ARBA00022989"/>
    </source>
</evidence>
<dbReference type="PANTHER" id="PTHR42910:SF1">
    <property type="entry name" value="MAJOR FACILITATOR SUPERFAMILY (MFS) PROFILE DOMAIN-CONTAINING PROTEIN"/>
    <property type="match status" value="1"/>
</dbReference>
<dbReference type="PANTHER" id="PTHR42910">
    <property type="entry name" value="TRANSPORTER SCO4007-RELATED"/>
    <property type="match status" value="1"/>
</dbReference>